<feature type="region of interest" description="Disordered" evidence="1">
    <location>
        <begin position="1"/>
        <end position="91"/>
    </location>
</feature>
<comment type="caution">
    <text evidence="2">The sequence shown here is derived from an EMBL/GenBank/DDBJ whole genome shotgun (WGS) entry which is preliminary data.</text>
</comment>
<dbReference type="AlphaFoldDB" id="A0A9P0ZJ34"/>
<evidence type="ECO:0000256" key="1">
    <source>
        <dbReference type="SAM" id="MobiDB-lite"/>
    </source>
</evidence>
<feature type="compositionally biased region" description="Basic and acidic residues" evidence="1">
    <location>
        <begin position="1"/>
        <end position="40"/>
    </location>
</feature>
<keyword evidence="3" id="KW-1185">Reference proteome</keyword>
<proteinExistence type="predicted"/>
<gene>
    <name evidence="2" type="ORF">CEURO_LOCUS16134</name>
</gene>
<dbReference type="Proteomes" id="UP001152484">
    <property type="component" value="Unassembled WGS sequence"/>
</dbReference>
<evidence type="ECO:0000313" key="3">
    <source>
        <dbReference type="Proteomes" id="UP001152484"/>
    </source>
</evidence>
<protein>
    <submittedName>
        <fullName evidence="2">Uncharacterized protein</fullName>
    </submittedName>
</protein>
<sequence length="158" mass="18332">MLQEAEHVRSSHNTPRDLEASSERYEGRRANTDVSRREYVSRQVQQPRQPGKRPSRQHSSREGGDDSSRHSHRPSRRATSPDERHVGSQPHILERVVESSVQVQLRAVHTRAKSTLDAMEDLRLKLDELRRRVVGGEPYVADLHIPEPFTRIMMKHYC</sequence>
<dbReference type="EMBL" id="CAMAPE010000045">
    <property type="protein sequence ID" value="CAH9103469.1"/>
    <property type="molecule type" value="Genomic_DNA"/>
</dbReference>
<feature type="compositionally biased region" description="Basic and acidic residues" evidence="1">
    <location>
        <begin position="79"/>
        <end position="91"/>
    </location>
</feature>
<feature type="compositionally biased region" description="Basic and acidic residues" evidence="1">
    <location>
        <begin position="59"/>
        <end position="69"/>
    </location>
</feature>
<name>A0A9P0ZJ34_CUSEU</name>
<organism evidence="2 3">
    <name type="scientific">Cuscuta europaea</name>
    <name type="common">European dodder</name>
    <dbReference type="NCBI Taxonomy" id="41803"/>
    <lineage>
        <taxon>Eukaryota</taxon>
        <taxon>Viridiplantae</taxon>
        <taxon>Streptophyta</taxon>
        <taxon>Embryophyta</taxon>
        <taxon>Tracheophyta</taxon>
        <taxon>Spermatophyta</taxon>
        <taxon>Magnoliopsida</taxon>
        <taxon>eudicotyledons</taxon>
        <taxon>Gunneridae</taxon>
        <taxon>Pentapetalae</taxon>
        <taxon>asterids</taxon>
        <taxon>lamiids</taxon>
        <taxon>Solanales</taxon>
        <taxon>Convolvulaceae</taxon>
        <taxon>Cuscuteae</taxon>
        <taxon>Cuscuta</taxon>
        <taxon>Cuscuta subgen. Cuscuta</taxon>
    </lineage>
</organism>
<evidence type="ECO:0000313" key="2">
    <source>
        <dbReference type="EMBL" id="CAH9103469.1"/>
    </source>
</evidence>
<reference evidence="2" key="1">
    <citation type="submission" date="2022-07" db="EMBL/GenBank/DDBJ databases">
        <authorList>
            <person name="Macas J."/>
            <person name="Novak P."/>
            <person name="Neumann P."/>
        </authorList>
    </citation>
    <scope>NUCLEOTIDE SEQUENCE</scope>
</reference>
<accession>A0A9P0ZJ34</accession>